<evidence type="ECO:0000259" key="6">
    <source>
        <dbReference type="Pfam" id="PF04542"/>
    </source>
</evidence>
<evidence type="ECO:0000313" key="8">
    <source>
        <dbReference type="EMBL" id="MCM2437292.1"/>
    </source>
</evidence>
<dbReference type="InterPro" id="IPR013325">
    <property type="entry name" value="RNA_pol_sigma_r2"/>
</dbReference>
<evidence type="ECO:0000256" key="1">
    <source>
        <dbReference type="ARBA" id="ARBA00010641"/>
    </source>
</evidence>
<dbReference type="InterPro" id="IPR036388">
    <property type="entry name" value="WH-like_DNA-bd_sf"/>
</dbReference>
<accession>A0ABT0VHG9</accession>
<evidence type="ECO:0000256" key="2">
    <source>
        <dbReference type="ARBA" id="ARBA00023015"/>
    </source>
</evidence>
<dbReference type="PANTHER" id="PTHR43133:SF51">
    <property type="entry name" value="RNA POLYMERASE SIGMA FACTOR"/>
    <property type="match status" value="1"/>
</dbReference>
<dbReference type="SUPFAM" id="SSF88946">
    <property type="entry name" value="Sigma2 domain of RNA polymerase sigma factors"/>
    <property type="match status" value="1"/>
</dbReference>
<keyword evidence="3" id="KW-0731">Sigma factor</keyword>
<dbReference type="Gene3D" id="1.10.1740.10">
    <property type="match status" value="1"/>
</dbReference>
<comment type="caution">
    <text evidence="8">The sequence shown here is derived from an EMBL/GenBank/DDBJ whole genome shotgun (WGS) entry which is preliminary data.</text>
</comment>
<keyword evidence="5" id="KW-0804">Transcription</keyword>
<evidence type="ECO:0000313" key="9">
    <source>
        <dbReference type="Proteomes" id="UP001057481"/>
    </source>
</evidence>
<dbReference type="SUPFAM" id="SSF88659">
    <property type="entry name" value="Sigma3 and sigma4 domains of RNA polymerase sigma factors"/>
    <property type="match status" value="1"/>
</dbReference>
<dbReference type="InterPro" id="IPR013324">
    <property type="entry name" value="RNA_pol_sigma_r3/r4-like"/>
</dbReference>
<dbReference type="InterPro" id="IPR007630">
    <property type="entry name" value="RNA_pol_sigma70_r4"/>
</dbReference>
<keyword evidence="4" id="KW-0238">DNA-binding</keyword>
<dbReference type="Pfam" id="PF04542">
    <property type="entry name" value="Sigma70_r2"/>
    <property type="match status" value="1"/>
</dbReference>
<reference evidence="8" key="1">
    <citation type="submission" date="2021-04" db="EMBL/GenBank/DDBJ databases">
        <title>Taxonomic assessment of Weissella genus.</title>
        <authorList>
            <person name="Fanelli F."/>
            <person name="Chieffi D."/>
            <person name="Dell'Aquila A."/>
            <person name="Gyu-Sung C."/>
            <person name="Franz C.M.A.P."/>
            <person name="Fusco V."/>
        </authorList>
    </citation>
    <scope>NUCLEOTIDE SEQUENCE</scope>
    <source>
        <strain evidence="8">LMG 25373</strain>
    </source>
</reference>
<gene>
    <name evidence="8" type="ORF">KAK10_05135</name>
</gene>
<keyword evidence="9" id="KW-1185">Reference proteome</keyword>
<dbReference type="Pfam" id="PF04545">
    <property type="entry name" value="Sigma70_r4"/>
    <property type="match status" value="1"/>
</dbReference>
<feature type="domain" description="RNA polymerase sigma-70 region 2" evidence="6">
    <location>
        <begin position="18"/>
        <end position="83"/>
    </location>
</feature>
<dbReference type="EMBL" id="JAGMVS010000062">
    <property type="protein sequence ID" value="MCM2437292.1"/>
    <property type="molecule type" value="Genomic_DNA"/>
</dbReference>
<name>A0ABT0VHG9_9LACO</name>
<organism evidence="8 9">
    <name type="scientific">Periweissella beninensis</name>
    <dbReference type="NCBI Taxonomy" id="504936"/>
    <lineage>
        <taxon>Bacteria</taxon>
        <taxon>Bacillati</taxon>
        <taxon>Bacillota</taxon>
        <taxon>Bacilli</taxon>
        <taxon>Lactobacillales</taxon>
        <taxon>Lactobacillaceae</taxon>
        <taxon>Periweissella</taxon>
    </lineage>
</organism>
<dbReference type="Proteomes" id="UP001057481">
    <property type="component" value="Unassembled WGS sequence"/>
</dbReference>
<evidence type="ECO:0000256" key="4">
    <source>
        <dbReference type="ARBA" id="ARBA00023125"/>
    </source>
</evidence>
<evidence type="ECO:0000259" key="7">
    <source>
        <dbReference type="Pfam" id="PF04545"/>
    </source>
</evidence>
<dbReference type="PANTHER" id="PTHR43133">
    <property type="entry name" value="RNA POLYMERASE ECF-TYPE SIGMA FACTO"/>
    <property type="match status" value="1"/>
</dbReference>
<feature type="domain" description="RNA polymerase sigma-70 region 4" evidence="7">
    <location>
        <begin position="114"/>
        <end position="160"/>
    </location>
</feature>
<dbReference type="CDD" id="cd06171">
    <property type="entry name" value="Sigma70_r4"/>
    <property type="match status" value="1"/>
</dbReference>
<dbReference type="InterPro" id="IPR007627">
    <property type="entry name" value="RNA_pol_sigma70_r2"/>
</dbReference>
<proteinExistence type="inferred from homology"/>
<dbReference type="NCBIfam" id="TIGR02937">
    <property type="entry name" value="sigma70-ECF"/>
    <property type="match status" value="1"/>
</dbReference>
<dbReference type="InterPro" id="IPR039425">
    <property type="entry name" value="RNA_pol_sigma-70-like"/>
</dbReference>
<dbReference type="InterPro" id="IPR014284">
    <property type="entry name" value="RNA_pol_sigma-70_dom"/>
</dbReference>
<evidence type="ECO:0000256" key="3">
    <source>
        <dbReference type="ARBA" id="ARBA00023082"/>
    </source>
</evidence>
<dbReference type="Gene3D" id="1.10.10.10">
    <property type="entry name" value="Winged helix-like DNA-binding domain superfamily/Winged helix DNA-binding domain"/>
    <property type="match status" value="1"/>
</dbReference>
<evidence type="ECO:0000256" key="5">
    <source>
        <dbReference type="ARBA" id="ARBA00023163"/>
    </source>
</evidence>
<protein>
    <submittedName>
        <fullName evidence="8">RNA polymerase sigma factor</fullName>
    </submittedName>
</protein>
<keyword evidence="2" id="KW-0805">Transcription regulation</keyword>
<comment type="similarity">
    <text evidence="1">Belongs to the sigma-70 factor family. ECF subfamily.</text>
</comment>
<sequence length="166" mass="19473">MANNKGVRNVQEELIKIIRHEQARLFRLANSYVHDEQQALDIVQITVEKAFRKLKQIKEPKYLKIWLIRILINTAIDMQRKNQQTKEYTTEVKKDLVTPISVSLEQQIALAEELKQLSEMEQQVIKLHIFEELSLDETANIIGKPTSTIKSLYYRSLKKLEKKLGE</sequence>